<sequence length="459" mass="51631">NTTSGVVKGLTIDVLNTSVDQFLAIPYAEPPVGVLRFAKPTAIKTPKYIDGTKHGKSCVQKFVEEYDDFDPVRNITQSEDCLVLNVWTPTVLTGDRQKAALKPVMFWIYGGAFVIGSIFQQQYNASLLAAHNVVVVSVNYRLGPFGFLYGDREDAPGNVGLYDQLFALNWVRENIHSFGGDRDQITIFGESAGSWSVSAHILSPLSKGLFKRAIMQSGAHYYNIRDPMNKTEALTFAKQFAKSMNCTDGEKWLVCLRGIDANALIKGYDTDVQVYPLLDTELLPLPAQKAFKLDSFNKDMDIMVGVMRNEGSSLINTLIKPNQTLKDYQEFVALVDTIYHNFDIKRVEEFYLKQYIVKQSKQKQINNSDAILWAEYDLFGDVCITCPTYRFAKAYAQLGGAGGVYFYEQTFQRKSFLDEKLYGVTHQADVDYVFGAPLLYPTITDTTNDTQFSRQPTEP</sequence>
<dbReference type="GO" id="GO:0003990">
    <property type="term" value="F:acetylcholinesterase activity"/>
    <property type="evidence" value="ECO:0007669"/>
    <property type="project" value="UniProtKB-EC"/>
</dbReference>
<evidence type="ECO:0000256" key="6">
    <source>
        <dbReference type="ARBA" id="ARBA00048484"/>
    </source>
</evidence>
<dbReference type="Pfam" id="PF00135">
    <property type="entry name" value="COesterase"/>
    <property type="match status" value="1"/>
</dbReference>
<feature type="domain" description="Carboxylesterase type B" evidence="9">
    <location>
        <begin position="1"/>
        <end position="455"/>
    </location>
</feature>
<dbReference type="PANTHER" id="PTHR43918:SF4">
    <property type="entry name" value="CARBOXYLIC ESTER HYDROLASE"/>
    <property type="match status" value="1"/>
</dbReference>
<keyword evidence="3 8" id="KW-0378">Hydrolase</keyword>
<evidence type="ECO:0000256" key="3">
    <source>
        <dbReference type="ARBA" id="ARBA00022801"/>
    </source>
</evidence>
<feature type="non-terminal residue" evidence="10">
    <location>
        <position position="1"/>
    </location>
</feature>
<dbReference type="Proteomes" id="UP000759131">
    <property type="component" value="Unassembled WGS sequence"/>
</dbReference>
<accession>A0A7R9L3N8</accession>
<dbReference type="EMBL" id="OC868910">
    <property type="protein sequence ID" value="CAD7634282.1"/>
    <property type="molecule type" value="Genomic_DNA"/>
</dbReference>
<dbReference type="PANTHER" id="PTHR43918">
    <property type="entry name" value="ACETYLCHOLINESTERASE"/>
    <property type="match status" value="1"/>
</dbReference>
<dbReference type="InterPro" id="IPR019826">
    <property type="entry name" value="Carboxylesterase_B_AS"/>
</dbReference>
<dbReference type="EC" id="3.1.1.-" evidence="8"/>
<feature type="active site" description="Charge relay system" evidence="7">
    <location>
        <position position="426"/>
    </location>
</feature>
<dbReference type="EMBL" id="CAJPIZ010014335">
    <property type="protein sequence ID" value="CAG2114712.1"/>
    <property type="molecule type" value="Genomic_DNA"/>
</dbReference>
<evidence type="ECO:0000313" key="10">
    <source>
        <dbReference type="EMBL" id="CAD7634282.1"/>
    </source>
</evidence>
<protein>
    <recommendedName>
        <fullName evidence="8">Carboxylic ester hydrolase</fullName>
        <ecNumber evidence="8">3.1.1.-</ecNumber>
    </recommendedName>
</protein>
<dbReference type="SUPFAM" id="SSF53474">
    <property type="entry name" value="alpha/beta-Hydrolases"/>
    <property type="match status" value="1"/>
</dbReference>
<dbReference type="OrthoDB" id="408631at2759"/>
<name>A0A7R9L3N8_9ACAR</name>
<gene>
    <name evidence="10" type="ORF">OSB1V03_LOCUS14678</name>
</gene>
<comment type="similarity">
    <text evidence="1 8">Belongs to the type-B carboxylesterase/lipase family.</text>
</comment>
<comment type="catalytic activity">
    <reaction evidence="6">
        <text>acetylcholine + H2O = choline + acetate + H(+)</text>
        <dbReference type="Rhea" id="RHEA:17561"/>
        <dbReference type="ChEBI" id="CHEBI:15354"/>
        <dbReference type="ChEBI" id="CHEBI:15355"/>
        <dbReference type="ChEBI" id="CHEBI:15377"/>
        <dbReference type="ChEBI" id="CHEBI:15378"/>
        <dbReference type="ChEBI" id="CHEBI:30089"/>
        <dbReference type="EC" id="3.1.1.7"/>
    </reaction>
</comment>
<dbReference type="GO" id="GO:0005615">
    <property type="term" value="C:extracellular space"/>
    <property type="evidence" value="ECO:0007669"/>
    <property type="project" value="TreeGrafter"/>
</dbReference>
<dbReference type="GO" id="GO:0005886">
    <property type="term" value="C:plasma membrane"/>
    <property type="evidence" value="ECO:0007669"/>
    <property type="project" value="TreeGrafter"/>
</dbReference>
<evidence type="ECO:0000256" key="8">
    <source>
        <dbReference type="RuleBase" id="RU361235"/>
    </source>
</evidence>
<organism evidence="10">
    <name type="scientific">Medioppia subpectinata</name>
    <dbReference type="NCBI Taxonomy" id="1979941"/>
    <lineage>
        <taxon>Eukaryota</taxon>
        <taxon>Metazoa</taxon>
        <taxon>Ecdysozoa</taxon>
        <taxon>Arthropoda</taxon>
        <taxon>Chelicerata</taxon>
        <taxon>Arachnida</taxon>
        <taxon>Acari</taxon>
        <taxon>Acariformes</taxon>
        <taxon>Sarcoptiformes</taxon>
        <taxon>Oribatida</taxon>
        <taxon>Brachypylina</taxon>
        <taxon>Oppioidea</taxon>
        <taxon>Oppiidae</taxon>
        <taxon>Medioppia</taxon>
    </lineage>
</organism>
<keyword evidence="5" id="KW-0325">Glycoprotein</keyword>
<dbReference type="GO" id="GO:0006581">
    <property type="term" value="P:acetylcholine catabolic process"/>
    <property type="evidence" value="ECO:0007669"/>
    <property type="project" value="TreeGrafter"/>
</dbReference>
<evidence type="ECO:0000256" key="5">
    <source>
        <dbReference type="ARBA" id="ARBA00023180"/>
    </source>
</evidence>
<dbReference type="InterPro" id="IPR029058">
    <property type="entry name" value="AB_hydrolase_fold"/>
</dbReference>
<reference evidence="10" key="1">
    <citation type="submission" date="2020-11" db="EMBL/GenBank/DDBJ databases">
        <authorList>
            <person name="Tran Van P."/>
        </authorList>
    </citation>
    <scope>NUCLEOTIDE SEQUENCE</scope>
</reference>
<evidence type="ECO:0000313" key="11">
    <source>
        <dbReference type="Proteomes" id="UP000759131"/>
    </source>
</evidence>
<evidence type="ECO:0000256" key="1">
    <source>
        <dbReference type="ARBA" id="ARBA00005964"/>
    </source>
</evidence>
<evidence type="ECO:0000256" key="2">
    <source>
        <dbReference type="ARBA" id="ARBA00022487"/>
    </source>
</evidence>
<keyword evidence="2" id="KW-0719">Serine esterase</keyword>
<feature type="active site" description="Acyl-ester intermediate" evidence="7">
    <location>
        <position position="191"/>
    </location>
</feature>
<dbReference type="PROSITE" id="PS00122">
    <property type="entry name" value="CARBOXYLESTERASE_B_1"/>
    <property type="match status" value="1"/>
</dbReference>
<dbReference type="Gene3D" id="3.40.50.1820">
    <property type="entry name" value="alpha/beta hydrolase"/>
    <property type="match status" value="1"/>
</dbReference>
<dbReference type="GO" id="GO:0019695">
    <property type="term" value="P:choline metabolic process"/>
    <property type="evidence" value="ECO:0007669"/>
    <property type="project" value="TreeGrafter"/>
</dbReference>
<dbReference type="InterPro" id="IPR050654">
    <property type="entry name" value="AChE-related_enzymes"/>
</dbReference>
<keyword evidence="11" id="KW-1185">Reference proteome</keyword>
<dbReference type="AlphaFoldDB" id="A0A7R9L3N8"/>
<proteinExistence type="inferred from homology"/>
<dbReference type="InterPro" id="IPR000997">
    <property type="entry name" value="Cholinesterase"/>
</dbReference>
<evidence type="ECO:0000256" key="7">
    <source>
        <dbReference type="PIRSR" id="PIRSR600997-1"/>
    </source>
</evidence>
<keyword evidence="4" id="KW-1015">Disulfide bond</keyword>
<dbReference type="PRINTS" id="PR00878">
    <property type="entry name" value="CHOLNESTRASE"/>
</dbReference>
<evidence type="ECO:0000259" key="9">
    <source>
        <dbReference type="Pfam" id="PF00135"/>
    </source>
</evidence>
<dbReference type="InterPro" id="IPR002018">
    <property type="entry name" value="CarbesteraseB"/>
</dbReference>
<evidence type="ECO:0000256" key="4">
    <source>
        <dbReference type="ARBA" id="ARBA00023157"/>
    </source>
</evidence>
<feature type="active site" description="Charge relay system" evidence="7">
    <location>
        <position position="310"/>
    </location>
</feature>